<evidence type="ECO:0008006" key="4">
    <source>
        <dbReference type="Google" id="ProtNLM"/>
    </source>
</evidence>
<feature type="compositionally biased region" description="Polar residues" evidence="1">
    <location>
        <begin position="40"/>
        <end position="60"/>
    </location>
</feature>
<feature type="compositionally biased region" description="Basic and acidic residues" evidence="1">
    <location>
        <begin position="145"/>
        <end position="158"/>
    </location>
</feature>
<feature type="region of interest" description="Disordered" evidence="1">
    <location>
        <begin position="85"/>
        <end position="158"/>
    </location>
</feature>
<evidence type="ECO:0000313" key="3">
    <source>
        <dbReference type="Proteomes" id="UP000217790"/>
    </source>
</evidence>
<dbReference type="Proteomes" id="UP000217790">
    <property type="component" value="Unassembled WGS sequence"/>
</dbReference>
<keyword evidence="3" id="KW-1185">Reference proteome</keyword>
<evidence type="ECO:0000256" key="1">
    <source>
        <dbReference type="SAM" id="MobiDB-lite"/>
    </source>
</evidence>
<dbReference type="InParanoid" id="A0A2H3DT03"/>
<feature type="compositionally biased region" description="Polar residues" evidence="1">
    <location>
        <begin position="102"/>
        <end position="112"/>
    </location>
</feature>
<name>A0A2H3DT03_ARMGA</name>
<dbReference type="EMBL" id="KZ293659">
    <property type="protein sequence ID" value="PBK92227.1"/>
    <property type="molecule type" value="Genomic_DNA"/>
</dbReference>
<proteinExistence type="predicted"/>
<feature type="region of interest" description="Disordered" evidence="1">
    <location>
        <begin position="35"/>
        <end position="60"/>
    </location>
</feature>
<evidence type="ECO:0000313" key="2">
    <source>
        <dbReference type="EMBL" id="PBK92227.1"/>
    </source>
</evidence>
<dbReference type="OMA" id="FGIIARH"/>
<accession>A0A2H3DT03</accession>
<gene>
    <name evidence="2" type="ORF">ARMGADRAFT_182380</name>
</gene>
<reference evidence="3" key="1">
    <citation type="journal article" date="2017" name="Nat. Ecol. Evol.">
        <title>Genome expansion and lineage-specific genetic innovations in the forest pathogenic fungi Armillaria.</title>
        <authorList>
            <person name="Sipos G."/>
            <person name="Prasanna A.N."/>
            <person name="Walter M.C."/>
            <person name="O'Connor E."/>
            <person name="Balint B."/>
            <person name="Krizsan K."/>
            <person name="Kiss B."/>
            <person name="Hess J."/>
            <person name="Varga T."/>
            <person name="Slot J."/>
            <person name="Riley R."/>
            <person name="Boka B."/>
            <person name="Rigling D."/>
            <person name="Barry K."/>
            <person name="Lee J."/>
            <person name="Mihaltcheva S."/>
            <person name="LaButti K."/>
            <person name="Lipzen A."/>
            <person name="Waldron R."/>
            <person name="Moloney N.M."/>
            <person name="Sperisen C."/>
            <person name="Kredics L."/>
            <person name="Vagvoelgyi C."/>
            <person name="Patrignani A."/>
            <person name="Fitzpatrick D."/>
            <person name="Nagy I."/>
            <person name="Doyle S."/>
            <person name="Anderson J.B."/>
            <person name="Grigoriev I.V."/>
            <person name="Gueldener U."/>
            <person name="Muensterkoetter M."/>
            <person name="Nagy L.G."/>
        </authorList>
    </citation>
    <scope>NUCLEOTIDE SEQUENCE [LARGE SCALE GENOMIC DNA]</scope>
    <source>
        <strain evidence="3">Ar21-2</strain>
    </source>
</reference>
<protein>
    <recommendedName>
        <fullName evidence="4">Heterokaryon incompatibility domain-containing protein</fullName>
    </recommendedName>
</protein>
<dbReference type="AlphaFoldDB" id="A0A2H3DT03"/>
<sequence>MGNTPSRILRRMLFGAVKSILNRFRSAFSTACTAKDSPLDATSNSDHNSNMTSHSESQEAILQPNDSSIPADSLLPVVDLELTDPFASPRRPSERLSSLPSQNHSAAEQSDSLLLVVDTELTDPFSSPRRPRERLSSLRSQNHSAAERSHSDYSDDPHGDVFAYEVDNGFPKITITAFTETGQAESSIKVPEQRSYTSTWPVIPSSLANTPCAALGIPGLLDLFNTTLVTSHTLETPSLFSVFEDCIKNNYDFGTAYGRLRAVWSADNISTIRNKLRRREADDKKMRQESLVGNWIVNPSSLAPRRVWDLYANRVVPWWSSGAFLRLESSQDFSRRTKSNVRPISHAWMDANDRADVQTPINGYEWPVPIPKDANLDLIRIEMLNLGAEYTWLDVLCLRQNGGTKDSEELREEEWTLDVPTIGSVYEENMVVIYLSGLGRPLSLKEGDLESDRCWFRRAWTVQEVGERRIIAGDMPDGPLRTDKDDTGILAEFRKQLRDIDAIHHMSGWQSLSPGMFGVLSEMQNRVSTNPVDKVAGLAIPLMSTRIPAYHESESLEDAWTALVNVTSWANRGELLFWYPEPGDTGKKWRPSWEQVMDKCLPANEVSNMDVGRDGETDDDWYEGPCVDKALVRGLAAGGTEKVPRRGNCIVKDSDGMEHAFGIIARHEYPIPEGTYTLLGMDPTTPARCPVQPKLLGDNKPRPRTQYWVIGQRLSDGKFEKVSVFEMADGKEVRRLSALGITETRRNIFI</sequence>
<dbReference type="OrthoDB" id="5418601at2759"/>
<organism evidence="2 3">
    <name type="scientific">Armillaria gallica</name>
    <name type="common">Bulbous honey fungus</name>
    <name type="synonym">Armillaria bulbosa</name>
    <dbReference type="NCBI Taxonomy" id="47427"/>
    <lineage>
        <taxon>Eukaryota</taxon>
        <taxon>Fungi</taxon>
        <taxon>Dikarya</taxon>
        <taxon>Basidiomycota</taxon>
        <taxon>Agaricomycotina</taxon>
        <taxon>Agaricomycetes</taxon>
        <taxon>Agaricomycetidae</taxon>
        <taxon>Agaricales</taxon>
        <taxon>Marasmiineae</taxon>
        <taxon>Physalacriaceae</taxon>
        <taxon>Armillaria</taxon>
    </lineage>
</organism>